<dbReference type="CDD" id="cd11642">
    <property type="entry name" value="SUMT"/>
    <property type="match status" value="1"/>
</dbReference>
<evidence type="ECO:0000256" key="1">
    <source>
        <dbReference type="ARBA" id="ARBA00005010"/>
    </source>
</evidence>
<dbReference type="STRING" id="1806994.A0A507C1G8"/>
<evidence type="ECO:0000313" key="17">
    <source>
        <dbReference type="Proteomes" id="UP000319731"/>
    </source>
</evidence>
<evidence type="ECO:0000256" key="6">
    <source>
        <dbReference type="ARBA" id="ARBA00023002"/>
    </source>
</evidence>
<keyword evidence="10" id="KW-0511">Multifunctional enzyme</keyword>
<dbReference type="InterPro" id="IPR035996">
    <property type="entry name" value="4pyrrol_Methylase_sf"/>
</dbReference>
<keyword evidence="9" id="KW-0627">Porphyrin biosynthesis</keyword>
<dbReference type="PANTHER" id="PTHR45790:SF6">
    <property type="entry name" value="UROPORPHYRINOGEN-III C-METHYLTRANSFERASE"/>
    <property type="match status" value="1"/>
</dbReference>
<dbReference type="GO" id="GO:0004851">
    <property type="term" value="F:uroporphyrin-III C-methyltransferase activity"/>
    <property type="evidence" value="ECO:0007669"/>
    <property type="project" value="TreeGrafter"/>
</dbReference>
<feature type="domain" description="Siroheme synthase central" evidence="15">
    <location>
        <begin position="136"/>
        <end position="162"/>
    </location>
</feature>
<comment type="catalytic activity">
    <reaction evidence="11">
        <text>precorrin-2 + NAD(+) = sirohydrochlorin + NADH + 2 H(+)</text>
        <dbReference type="Rhea" id="RHEA:15613"/>
        <dbReference type="ChEBI" id="CHEBI:15378"/>
        <dbReference type="ChEBI" id="CHEBI:57540"/>
        <dbReference type="ChEBI" id="CHEBI:57945"/>
        <dbReference type="ChEBI" id="CHEBI:58351"/>
        <dbReference type="ChEBI" id="CHEBI:58827"/>
        <dbReference type="EC" id="1.3.1.76"/>
    </reaction>
</comment>
<dbReference type="InterPro" id="IPR006367">
    <property type="entry name" value="Sirohaem_synthase_N"/>
</dbReference>
<dbReference type="Gene3D" id="3.40.1010.10">
    <property type="entry name" value="Cobalt-precorrin-4 Transmethylase, Domain 1"/>
    <property type="match status" value="1"/>
</dbReference>
<comment type="pathway">
    <text evidence="1">Porphyrin-containing compound metabolism; siroheme biosynthesis; sirohydrochlorin from precorrin-2: step 1/1.</text>
</comment>
<dbReference type="NCBIfam" id="TIGR01470">
    <property type="entry name" value="cysG_Nterm"/>
    <property type="match status" value="1"/>
</dbReference>
<comment type="caution">
    <text evidence="16">The sequence shown here is derived from an EMBL/GenBank/DDBJ whole genome shotgun (WGS) entry which is preliminary data.</text>
</comment>
<keyword evidence="4 12" id="KW-0808">Transferase</keyword>
<dbReference type="Proteomes" id="UP000319731">
    <property type="component" value="Unassembled WGS sequence"/>
</dbReference>
<reference evidence="16 17" key="1">
    <citation type="journal article" date="2019" name="Sci. Rep.">
        <title>Comparative genomics of chytrid fungi reveal insights into the obligate biotrophic and pathogenic lifestyle of Synchytrium endobioticum.</title>
        <authorList>
            <person name="van de Vossenberg B.T.L.H."/>
            <person name="Warris S."/>
            <person name="Nguyen H.D.T."/>
            <person name="van Gent-Pelzer M.P.E."/>
            <person name="Joly D.L."/>
            <person name="van de Geest H.C."/>
            <person name="Bonants P.J.M."/>
            <person name="Smith D.S."/>
            <person name="Levesque C.A."/>
            <person name="van der Lee T.A.J."/>
        </authorList>
    </citation>
    <scope>NUCLEOTIDE SEQUENCE [LARGE SCALE GENOMIC DNA]</scope>
    <source>
        <strain evidence="16 17">JEL517</strain>
    </source>
</reference>
<dbReference type="InterPro" id="IPR000878">
    <property type="entry name" value="4pyrrol_Mease"/>
</dbReference>
<dbReference type="AlphaFoldDB" id="A0A507C1G8"/>
<keyword evidence="7" id="KW-0520">NAD</keyword>
<dbReference type="InterPro" id="IPR003043">
    <property type="entry name" value="Uropor_MeTrfase_CS"/>
</dbReference>
<evidence type="ECO:0000259" key="14">
    <source>
        <dbReference type="Pfam" id="PF14823"/>
    </source>
</evidence>
<keyword evidence="6" id="KW-0560">Oxidoreductase</keyword>
<evidence type="ECO:0000256" key="3">
    <source>
        <dbReference type="ARBA" id="ARBA00022603"/>
    </source>
</evidence>
<dbReference type="Pfam" id="PF00590">
    <property type="entry name" value="TP_methylase"/>
    <property type="match status" value="1"/>
</dbReference>
<keyword evidence="17" id="KW-1185">Reference proteome</keyword>
<dbReference type="GeneID" id="42006103"/>
<evidence type="ECO:0000259" key="13">
    <source>
        <dbReference type="Pfam" id="PF00590"/>
    </source>
</evidence>
<dbReference type="PROSITE" id="PS00840">
    <property type="entry name" value="SUMT_2"/>
    <property type="match status" value="1"/>
</dbReference>
<dbReference type="Pfam" id="PF13241">
    <property type="entry name" value="NAD_binding_7"/>
    <property type="match status" value="1"/>
</dbReference>
<dbReference type="InterPro" id="IPR050161">
    <property type="entry name" value="Siro_Cobalamin_biosynth"/>
</dbReference>
<dbReference type="InterPro" id="IPR014776">
    <property type="entry name" value="4pyrrole_Mease_sub2"/>
</dbReference>
<keyword evidence="8" id="KW-0456">Lyase</keyword>
<proteinExistence type="inferred from homology"/>
<dbReference type="OrthoDB" id="508204at2759"/>
<evidence type="ECO:0000256" key="10">
    <source>
        <dbReference type="ARBA" id="ARBA00023268"/>
    </source>
</evidence>
<evidence type="ECO:0000256" key="11">
    <source>
        <dbReference type="ARBA" id="ARBA00047561"/>
    </source>
</evidence>
<dbReference type="RefSeq" id="XP_031023225.1">
    <property type="nucleotide sequence ID" value="XM_031170806.1"/>
</dbReference>
<dbReference type="Pfam" id="PF14824">
    <property type="entry name" value="Sirohm_synth_M"/>
    <property type="match status" value="1"/>
</dbReference>
<dbReference type="GO" id="GO:0016829">
    <property type="term" value="F:lyase activity"/>
    <property type="evidence" value="ECO:0007669"/>
    <property type="project" value="UniProtKB-KW"/>
</dbReference>
<feature type="domain" description="Siroheme biosynthesis protein Met8 C-terminal" evidence="14">
    <location>
        <begin position="165"/>
        <end position="235"/>
    </location>
</feature>
<dbReference type="InterPro" id="IPR028281">
    <property type="entry name" value="Sirohaem_synthase_central"/>
</dbReference>
<evidence type="ECO:0000256" key="2">
    <source>
        <dbReference type="ARBA" id="ARBA00022573"/>
    </source>
</evidence>
<dbReference type="Gene3D" id="3.30.160.110">
    <property type="entry name" value="Siroheme synthase, domain 2"/>
    <property type="match status" value="1"/>
</dbReference>
<gene>
    <name evidence="16" type="ORF">SmJEL517_g04878</name>
</gene>
<evidence type="ECO:0000256" key="9">
    <source>
        <dbReference type="ARBA" id="ARBA00023244"/>
    </source>
</evidence>
<dbReference type="Gene3D" id="3.30.950.10">
    <property type="entry name" value="Methyltransferase, Cobalt-precorrin-4 Transmethylase, Domain 2"/>
    <property type="match status" value="1"/>
</dbReference>
<dbReference type="GO" id="GO:0043115">
    <property type="term" value="F:precorrin-2 dehydrogenase activity"/>
    <property type="evidence" value="ECO:0007669"/>
    <property type="project" value="UniProtKB-EC"/>
</dbReference>
<sequence>MADRASKTPEGGASLMVAYRLLNKRVLIIGGGKEATGRTFLALDADAIVTVLCPANGLSPDVKKYRIDTNQVTWIDAEYSESILDVSPAWDVVFGCIDEIEISKEIAVHCRKRKIPVNCADVPEACDFWFMSQIRQGPLQIGVSTNGCGPRLGVRIRKLIEKALPADMGSAVATVGKLRSRVRGLETPHGLPSELESIEYRMKWMSRLCDALSFEELGKMSEVDIERVVAKYEDEAAAKSFAKASASVAAAGTVPGAKTTGQVVQSVSTPFTDLLSGIAITFATVTGSIHNVSDYVSTYTEALYATFIAPVTDITSTYTSAISSHMPKVNVINPLTYLPTSIIPRIAYHRRTTPRIVLVGSGLGDPTLLTVKSVTALQTADLVISDQLVPAGILDLIPSHVELRTVPRKARGKSDLAQNDANDWLLAAARDNKFVVRLKGGDPFLFGRGGEETLWLESYGYKVEYIPGISSCIAGPGVAGIPVTHRGVADQLLVLTARGEGGSIPNIPLYEAKRTTVFLMAVAKMGEMIGIMEEKGYPMSTPAAVIEKAGWDDQRVVDGTLADILGVATESKIGSPSVFVVGGVVDVLRKGREERLATKRPVGSYEE</sequence>
<dbReference type="SUPFAM" id="SSF53790">
    <property type="entry name" value="Tetrapyrrole methylase"/>
    <property type="match status" value="1"/>
</dbReference>
<evidence type="ECO:0000256" key="7">
    <source>
        <dbReference type="ARBA" id="ARBA00023027"/>
    </source>
</evidence>
<organism evidence="16 17">
    <name type="scientific">Synchytrium microbalum</name>
    <dbReference type="NCBI Taxonomy" id="1806994"/>
    <lineage>
        <taxon>Eukaryota</taxon>
        <taxon>Fungi</taxon>
        <taxon>Fungi incertae sedis</taxon>
        <taxon>Chytridiomycota</taxon>
        <taxon>Chytridiomycota incertae sedis</taxon>
        <taxon>Chytridiomycetes</taxon>
        <taxon>Synchytriales</taxon>
        <taxon>Synchytriaceae</taxon>
        <taxon>Synchytrium</taxon>
    </lineage>
</organism>
<dbReference type="Gene3D" id="1.10.3280.10">
    <property type="entry name" value="Siroheme synthase, domain 3"/>
    <property type="match status" value="1"/>
</dbReference>
<dbReference type="NCBIfam" id="TIGR01469">
    <property type="entry name" value="cobA_cysG_Cterm"/>
    <property type="match status" value="1"/>
</dbReference>
<dbReference type="SUPFAM" id="SSF51735">
    <property type="entry name" value="NAD(P)-binding Rossmann-fold domains"/>
    <property type="match status" value="1"/>
</dbReference>
<evidence type="ECO:0000256" key="8">
    <source>
        <dbReference type="ARBA" id="ARBA00023239"/>
    </source>
</evidence>
<dbReference type="GO" id="GO:0032259">
    <property type="term" value="P:methylation"/>
    <property type="evidence" value="ECO:0007669"/>
    <property type="project" value="UniProtKB-KW"/>
</dbReference>
<protein>
    <submittedName>
        <fullName evidence="16">Uncharacterized protein</fullName>
    </submittedName>
</protein>
<dbReference type="InterPro" id="IPR006366">
    <property type="entry name" value="CobA/CysG_C"/>
</dbReference>
<keyword evidence="5" id="KW-0949">S-adenosyl-L-methionine</keyword>
<dbReference type="InterPro" id="IPR028162">
    <property type="entry name" value="Met8_C"/>
</dbReference>
<dbReference type="Gene3D" id="3.40.50.720">
    <property type="entry name" value="NAD(P)-binding Rossmann-like Domain"/>
    <property type="match status" value="1"/>
</dbReference>
<accession>A0A507C1G8</accession>
<dbReference type="EMBL" id="QEAO01000037">
    <property type="protein sequence ID" value="TPX31914.1"/>
    <property type="molecule type" value="Genomic_DNA"/>
</dbReference>
<dbReference type="InterPro" id="IPR036291">
    <property type="entry name" value="NAD(P)-bd_dom_sf"/>
</dbReference>
<dbReference type="NCBIfam" id="NF004790">
    <property type="entry name" value="PRK06136.1"/>
    <property type="match status" value="1"/>
</dbReference>
<keyword evidence="3 12" id="KW-0489">Methyltransferase</keyword>
<dbReference type="SUPFAM" id="SSF75615">
    <property type="entry name" value="Siroheme synthase middle domains-like"/>
    <property type="match status" value="1"/>
</dbReference>
<evidence type="ECO:0000313" key="16">
    <source>
        <dbReference type="EMBL" id="TPX31914.1"/>
    </source>
</evidence>
<evidence type="ECO:0000256" key="5">
    <source>
        <dbReference type="ARBA" id="ARBA00022691"/>
    </source>
</evidence>
<dbReference type="UniPathway" id="UPA00262">
    <property type="reaction ID" value="UER00222"/>
</dbReference>
<evidence type="ECO:0000259" key="15">
    <source>
        <dbReference type="Pfam" id="PF14824"/>
    </source>
</evidence>
<dbReference type="PANTHER" id="PTHR45790">
    <property type="entry name" value="SIROHEME SYNTHASE-RELATED"/>
    <property type="match status" value="1"/>
</dbReference>
<comment type="similarity">
    <text evidence="12">Belongs to the precorrin methyltransferase family.</text>
</comment>
<dbReference type="InterPro" id="IPR014777">
    <property type="entry name" value="4pyrrole_Mease_sub1"/>
</dbReference>
<dbReference type="FunFam" id="3.40.1010.10:FF:000001">
    <property type="entry name" value="Siroheme synthase"/>
    <property type="match status" value="1"/>
</dbReference>
<name>A0A507C1G8_9FUNG</name>
<feature type="domain" description="Tetrapyrrole methylase" evidence="13">
    <location>
        <begin position="355"/>
        <end position="564"/>
    </location>
</feature>
<dbReference type="Pfam" id="PF14823">
    <property type="entry name" value="Sirohm_synth_C"/>
    <property type="match status" value="1"/>
</dbReference>
<evidence type="ECO:0000256" key="4">
    <source>
        <dbReference type="ARBA" id="ARBA00022679"/>
    </source>
</evidence>
<keyword evidence="2" id="KW-0169">Cobalamin biosynthesis</keyword>
<evidence type="ECO:0000256" key="12">
    <source>
        <dbReference type="RuleBase" id="RU003960"/>
    </source>
</evidence>
<dbReference type="GO" id="GO:0019354">
    <property type="term" value="P:siroheme biosynthetic process"/>
    <property type="evidence" value="ECO:0007669"/>
    <property type="project" value="UniProtKB-UniPathway"/>
</dbReference>